<sequence>MDIVKTSDSSRTGYEAGIVPNRSTTGSGCFTTVGSPVSRSSSSRCNVALCAALR</sequence>
<keyword evidence="3" id="KW-1185">Reference proteome</keyword>
<dbReference type="Proteomes" id="UP000479000">
    <property type="component" value="Unassembled WGS sequence"/>
</dbReference>
<evidence type="ECO:0000256" key="1">
    <source>
        <dbReference type="SAM" id="MobiDB-lite"/>
    </source>
</evidence>
<proteinExistence type="predicted"/>
<protein>
    <submittedName>
        <fullName evidence="2">Uncharacterized protein</fullName>
    </submittedName>
</protein>
<feature type="region of interest" description="Disordered" evidence="1">
    <location>
        <begin position="1"/>
        <end position="25"/>
    </location>
</feature>
<dbReference type="AlphaFoldDB" id="A0A6H5GQ46"/>
<organism evidence="2 3">
    <name type="scientific">Nesidiocoris tenuis</name>
    <dbReference type="NCBI Taxonomy" id="355587"/>
    <lineage>
        <taxon>Eukaryota</taxon>
        <taxon>Metazoa</taxon>
        <taxon>Ecdysozoa</taxon>
        <taxon>Arthropoda</taxon>
        <taxon>Hexapoda</taxon>
        <taxon>Insecta</taxon>
        <taxon>Pterygota</taxon>
        <taxon>Neoptera</taxon>
        <taxon>Paraneoptera</taxon>
        <taxon>Hemiptera</taxon>
        <taxon>Heteroptera</taxon>
        <taxon>Panheteroptera</taxon>
        <taxon>Cimicomorpha</taxon>
        <taxon>Miridae</taxon>
        <taxon>Dicyphina</taxon>
        <taxon>Nesidiocoris</taxon>
    </lineage>
</organism>
<reference evidence="2 3" key="1">
    <citation type="submission" date="2020-02" db="EMBL/GenBank/DDBJ databases">
        <authorList>
            <person name="Ferguson B K."/>
        </authorList>
    </citation>
    <scope>NUCLEOTIDE SEQUENCE [LARGE SCALE GENOMIC DNA]</scope>
</reference>
<name>A0A6H5GQ46_9HEMI</name>
<gene>
    <name evidence="2" type="ORF">NTEN_LOCUS11443</name>
</gene>
<evidence type="ECO:0000313" key="2">
    <source>
        <dbReference type="EMBL" id="CAB0005966.1"/>
    </source>
</evidence>
<feature type="compositionally biased region" description="Polar residues" evidence="1">
    <location>
        <begin position="1"/>
        <end position="12"/>
    </location>
</feature>
<accession>A0A6H5GQ46</accession>
<evidence type="ECO:0000313" key="3">
    <source>
        <dbReference type="Proteomes" id="UP000479000"/>
    </source>
</evidence>
<dbReference type="EMBL" id="CADCXU010017006">
    <property type="protein sequence ID" value="CAB0005966.1"/>
    <property type="molecule type" value="Genomic_DNA"/>
</dbReference>
<feature type="non-terminal residue" evidence="2">
    <location>
        <position position="54"/>
    </location>
</feature>